<gene>
    <name evidence="3" type="ORF">ACFSL4_00615</name>
</gene>
<organism evidence="3 4">
    <name type="scientific">Streptomyces caeni</name>
    <dbReference type="NCBI Taxonomy" id="2307231"/>
    <lineage>
        <taxon>Bacteria</taxon>
        <taxon>Bacillati</taxon>
        <taxon>Actinomycetota</taxon>
        <taxon>Actinomycetes</taxon>
        <taxon>Kitasatosporales</taxon>
        <taxon>Streptomycetaceae</taxon>
        <taxon>Streptomyces</taxon>
    </lineage>
</organism>
<reference evidence="4" key="1">
    <citation type="journal article" date="2019" name="Int. J. Syst. Evol. Microbiol.">
        <title>The Global Catalogue of Microorganisms (GCM) 10K type strain sequencing project: providing services to taxonomists for standard genome sequencing and annotation.</title>
        <authorList>
            <consortium name="The Broad Institute Genomics Platform"/>
            <consortium name="The Broad Institute Genome Sequencing Center for Infectious Disease"/>
            <person name="Wu L."/>
            <person name="Ma J."/>
        </authorList>
    </citation>
    <scope>NUCLEOTIDE SEQUENCE [LARGE SCALE GENOMIC DNA]</scope>
    <source>
        <strain evidence="4">CGMCC 1.12470</strain>
    </source>
</reference>
<sequence length="222" mass="21872">TAPLAPPAPAGRPRDRRAAVALVAGVAALALAAAGLTYALMNRDNGGVGKAGTSSGPADGGVGGGSPSSGRESTGTATAPTGVSASATGGGRTTSPPAQYVRVTVTGTHTDYSGACPPPEAQAPTFTATFTVGSVPVDVSYRWVTVTGQLSDQGWKTLSFAAGEGKTKQTRVVVTAYETGAALHDGIGVEVRDPVHITSDSVPFTVTCETETPTGGASPSSS</sequence>
<keyword evidence="3" id="KW-0418">Kinase</keyword>
<name>A0ABW4IJ42_9ACTN</name>
<evidence type="ECO:0000256" key="2">
    <source>
        <dbReference type="SAM" id="Phobius"/>
    </source>
</evidence>
<evidence type="ECO:0000313" key="4">
    <source>
        <dbReference type="Proteomes" id="UP001597261"/>
    </source>
</evidence>
<keyword evidence="4" id="KW-1185">Reference proteome</keyword>
<keyword evidence="3" id="KW-0808">Transferase</keyword>
<dbReference type="EMBL" id="JBHUDX010000002">
    <property type="protein sequence ID" value="MFD1656772.1"/>
    <property type="molecule type" value="Genomic_DNA"/>
</dbReference>
<proteinExistence type="predicted"/>
<feature type="compositionally biased region" description="Polar residues" evidence="1">
    <location>
        <begin position="77"/>
        <end position="97"/>
    </location>
</feature>
<feature type="non-terminal residue" evidence="3">
    <location>
        <position position="1"/>
    </location>
</feature>
<feature type="region of interest" description="Disordered" evidence="1">
    <location>
        <begin position="50"/>
        <end position="98"/>
    </location>
</feature>
<dbReference type="GO" id="GO:0004674">
    <property type="term" value="F:protein serine/threonine kinase activity"/>
    <property type="evidence" value="ECO:0007669"/>
    <property type="project" value="UniProtKB-KW"/>
</dbReference>
<feature type="compositionally biased region" description="Gly residues" evidence="1">
    <location>
        <begin position="58"/>
        <end position="67"/>
    </location>
</feature>
<keyword evidence="2" id="KW-0472">Membrane</keyword>
<evidence type="ECO:0000313" key="3">
    <source>
        <dbReference type="EMBL" id="MFD1656772.1"/>
    </source>
</evidence>
<evidence type="ECO:0000256" key="1">
    <source>
        <dbReference type="SAM" id="MobiDB-lite"/>
    </source>
</evidence>
<accession>A0ABW4IJ42</accession>
<keyword evidence="3" id="KW-0723">Serine/threonine-protein kinase</keyword>
<feature type="transmembrane region" description="Helical" evidence="2">
    <location>
        <begin position="20"/>
        <end position="41"/>
    </location>
</feature>
<comment type="caution">
    <text evidence="3">The sequence shown here is derived from an EMBL/GenBank/DDBJ whole genome shotgun (WGS) entry which is preliminary data.</text>
</comment>
<keyword evidence="2" id="KW-0812">Transmembrane</keyword>
<protein>
    <submittedName>
        <fullName evidence="3">Serine/threonine protein kinase</fullName>
    </submittedName>
</protein>
<dbReference type="Proteomes" id="UP001597261">
    <property type="component" value="Unassembled WGS sequence"/>
</dbReference>
<keyword evidence="2" id="KW-1133">Transmembrane helix</keyword>